<dbReference type="Proteomes" id="UP000178138">
    <property type="component" value="Unassembled WGS sequence"/>
</dbReference>
<evidence type="ECO:0000313" key="1">
    <source>
        <dbReference type="EMBL" id="OGJ07680.1"/>
    </source>
</evidence>
<organism evidence="1 2">
    <name type="scientific">Candidatus Nomurabacteria bacterium RIFOXYA2_FULL_42_12</name>
    <dbReference type="NCBI Taxonomy" id="1801801"/>
    <lineage>
        <taxon>Bacteria</taxon>
        <taxon>Candidatus Nomuraibacteriota</taxon>
    </lineage>
</organism>
<sequence>MNKKGVIVGSTDTDFCNVLLSKPHHAYVLGLWCADGYHRTSSIGLSSVSEKLAQTFLDFFRKYFDFSRLKLRIYLPVIADADFEVNRLSKIFGIKTIRQYRLKKAKVPTLHLYVNSRPMLRSFREARRAVVRATNKEILFAYFARRFDGDGSISEDKRSDCRIVYSNQLEAENDKHILVRLGFVLTKVYHYKDARTYCLYVSRLEATKFLEHISRYSPLQKSVSVPSRDLIYCQR</sequence>
<dbReference type="EMBL" id="MFVZ01000011">
    <property type="protein sequence ID" value="OGJ07680.1"/>
    <property type="molecule type" value="Genomic_DNA"/>
</dbReference>
<dbReference type="SUPFAM" id="SSF55608">
    <property type="entry name" value="Homing endonucleases"/>
    <property type="match status" value="2"/>
</dbReference>
<gene>
    <name evidence="1" type="ORF">A2225_02380</name>
</gene>
<dbReference type="AlphaFoldDB" id="A0A1F6YMZ3"/>
<evidence type="ECO:0000313" key="2">
    <source>
        <dbReference type="Proteomes" id="UP000178138"/>
    </source>
</evidence>
<accession>A0A1F6YMZ3</accession>
<dbReference type="Gene3D" id="3.10.28.10">
    <property type="entry name" value="Homing endonucleases"/>
    <property type="match status" value="1"/>
</dbReference>
<evidence type="ECO:0008006" key="3">
    <source>
        <dbReference type="Google" id="ProtNLM"/>
    </source>
</evidence>
<name>A0A1F6YMZ3_9BACT</name>
<protein>
    <recommendedName>
        <fullName evidence="3">Homing endonuclease LAGLIDADG domain-containing protein</fullName>
    </recommendedName>
</protein>
<dbReference type="InterPro" id="IPR027434">
    <property type="entry name" value="Homing_endonucl"/>
</dbReference>
<proteinExistence type="predicted"/>
<reference evidence="1 2" key="1">
    <citation type="journal article" date="2016" name="Nat. Commun.">
        <title>Thousands of microbial genomes shed light on interconnected biogeochemical processes in an aquifer system.</title>
        <authorList>
            <person name="Anantharaman K."/>
            <person name="Brown C.T."/>
            <person name="Hug L.A."/>
            <person name="Sharon I."/>
            <person name="Castelle C.J."/>
            <person name="Probst A.J."/>
            <person name="Thomas B.C."/>
            <person name="Singh A."/>
            <person name="Wilkins M.J."/>
            <person name="Karaoz U."/>
            <person name="Brodie E.L."/>
            <person name="Williams K.H."/>
            <person name="Hubbard S.S."/>
            <person name="Banfield J.F."/>
        </authorList>
    </citation>
    <scope>NUCLEOTIDE SEQUENCE [LARGE SCALE GENOMIC DNA]</scope>
</reference>
<comment type="caution">
    <text evidence="1">The sequence shown here is derived from an EMBL/GenBank/DDBJ whole genome shotgun (WGS) entry which is preliminary data.</text>
</comment>